<evidence type="ECO:0000313" key="2">
    <source>
        <dbReference type="EMBL" id="USQ13239.1"/>
    </source>
</evidence>
<dbReference type="Proteomes" id="UP001057474">
    <property type="component" value="Chromosome"/>
</dbReference>
<evidence type="ECO:0000256" key="1">
    <source>
        <dbReference type="SAM" id="MobiDB-lite"/>
    </source>
</evidence>
<keyword evidence="3" id="KW-1185">Reference proteome</keyword>
<dbReference type="EMBL" id="CP071527">
    <property type="protein sequence ID" value="USQ13239.1"/>
    <property type="molecule type" value="Genomic_DNA"/>
</dbReference>
<sequence length="268" mass="30437">MGKTLNLIYSSPERLNFFGKIKQIGDIVFKFKSEGVINDFGIEDENEVGRGESYAVFPELQTMFDSGQIITLDALREGLRSRGVIDQVMQNKAMTMLLQCKAGVHYAMGNVLNGLLLENGHNFLMRSDYDVKFEVQSPNHVKLVFNGTWQNIMTDPREDSLQARVEVDITLERIAIYNFNVTQISKSPEAEQAFRFLQNNQTSIWQKIVTFFKTYFNANSVLEIENVARDNKPWHENINKMEGPSVNSEESSSEKDGLANEGSSFTPL</sequence>
<gene>
    <name evidence="2" type="ORF">J2N86_11150</name>
</gene>
<organism evidence="2 3">
    <name type="scientific">Legionella lytica</name>
    <dbReference type="NCBI Taxonomy" id="96232"/>
    <lineage>
        <taxon>Bacteria</taxon>
        <taxon>Pseudomonadati</taxon>
        <taxon>Pseudomonadota</taxon>
        <taxon>Gammaproteobacteria</taxon>
        <taxon>Legionellales</taxon>
        <taxon>Legionellaceae</taxon>
        <taxon>Legionella</taxon>
    </lineage>
</organism>
<name>A0ABY4Y6H7_9GAMM</name>
<reference evidence="2" key="1">
    <citation type="submission" date="2021-03" db="EMBL/GenBank/DDBJ databases">
        <title>Legionella lytica PCM 2298.</title>
        <authorList>
            <person name="Koper P."/>
        </authorList>
    </citation>
    <scope>NUCLEOTIDE SEQUENCE</scope>
    <source>
        <strain evidence="2">PCM 2298</strain>
    </source>
</reference>
<dbReference type="RefSeq" id="WP_252579541.1">
    <property type="nucleotide sequence ID" value="NZ_CP071527.1"/>
</dbReference>
<evidence type="ECO:0008006" key="4">
    <source>
        <dbReference type="Google" id="ProtNLM"/>
    </source>
</evidence>
<evidence type="ECO:0000313" key="3">
    <source>
        <dbReference type="Proteomes" id="UP001057474"/>
    </source>
</evidence>
<proteinExistence type="predicted"/>
<feature type="region of interest" description="Disordered" evidence="1">
    <location>
        <begin position="235"/>
        <end position="268"/>
    </location>
</feature>
<protein>
    <recommendedName>
        <fullName evidence="4">Substrate of the Dot/Icm secretion system</fullName>
    </recommendedName>
</protein>
<accession>A0ABY4Y6H7</accession>